<gene>
    <name evidence="2" type="ORF">PENTCL1PPCAC_28622</name>
</gene>
<dbReference type="GO" id="GO:0004568">
    <property type="term" value="F:chitinase activity"/>
    <property type="evidence" value="ECO:0007669"/>
    <property type="project" value="TreeGrafter"/>
</dbReference>
<dbReference type="PANTHER" id="PTHR11177:SF400">
    <property type="entry name" value="ENDOCHITINASE-RELATED"/>
    <property type="match status" value="1"/>
</dbReference>
<dbReference type="GO" id="GO:0005975">
    <property type="term" value="P:carbohydrate metabolic process"/>
    <property type="evidence" value="ECO:0007669"/>
    <property type="project" value="InterPro"/>
</dbReference>
<reference evidence="2" key="1">
    <citation type="submission" date="2023-10" db="EMBL/GenBank/DDBJ databases">
        <title>Genome assembly of Pristionchus species.</title>
        <authorList>
            <person name="Yoshida K."/>
            <person name="Sommer R.J."/>
        </authorList>
    </citation>
    <scope>NUCLEOTIDE SEQUENCE</scope>
    <source>
        <strain evidence="2">RS0144</strain>
    </source>
</reference>
<dbReference type="PANTHER" id="PTHR11177">
    <property type="entry name" value="CHITINASE"/>
    <property type="match status" value="1"/>
</dbReference>
<dbReference type="Proteomes" id="UP001432027">
    <property type="component" value="Unassembled WGS sequence"/>
</dbReference>
<feature type="non-terminal residue" evidence="2">
    <location>
        <position position="106"/>
    </location>
</feature>
<comment type="caution">
    <text evidence="2">The sequence shown here is derived from an EMBL/GenBank/DDBJ whole genome shotgun (WGS) entry which is preliminary data.</text>
</comment>
<proteinExistence type="predicted"/>
<feature type="domain" description="GH18" evidence="1">
    <location>
        <begin position="1"/>
        <end position="106"/>
    </location>
</feature>
<keyword evidence="3" id="KW-1185">Reference proteome</keyword>
<dbReference type="InterPro" id="IPR001223">
    <property type="entry name" value="Glyco_hydro18_cat"/>
</dbReference>
<evidence type="ECO:0000259" key="1">
    <source>
        <dbReference type="PROSITE" id="PS51910"/>
    </source>
</evidence>
<dbReference type="EMBL" id="BTSX01000006">
    <property type="protein sequence ID" value="GMT06448.1"/>
    <property type="molecule type" value="Genomic_DNA"/>
</dbReference>
<dbReference type="Gene3D" id="3.20.20.80">
    <property type="entry name" value="Glycosidases"/>
    <property type="match status" value="1"/>
</dbReference>
<organism evidence="2 3">
    <name type="scientific">Pristionchus entomophagus</name>
    <dbReference type="NCBI Taxonomy" id="358040"/>
    <lineage>
        <taxon>Eukaryota</taxon>
        <taxon>Metazoa</taxon>
        <taxon>Ecdysozoa</taxon>
        <taxon>Nematoda</taxon>
        <taxon>Chromadorea</taxon>
        <taxon>Rhabditida</taxon>
        <taxon>Rhabditina</taxon>
        <taxon>Diplogasteromorpha</taxon>
        <taxon>Diplogasteroidea</taxon>
        <taxon>Neodiplogasteridae</taxon>
        <taxon>Pristionchus</taxon>
    </lineage>
</organism>
<dbReference type="AlphaFoldDB" id="A0AAV5UJC9"/>
<name>A0AAV5UJC9_9BILA</name>
<protein>
    <recommendedName>
        <fullName evidence="1">GH18 domain-containing protein</fullName>
    </recommendedName>
</protein>
<dbReference type="GO" id="GO:0006032">
    <property type="term" value="P:chitin catabolic process"/>
    <property type="evidence" value="ECO:0007669"/>
    <property type="project" value="TreeGrafter"/>
</dbReference>
<dbReference type="GO" id="GO:0005576">
    <property type="term" value="C:extracellular region"/>
    <property type="evidence" value="ECO:0007669"/>
    <property type="project" value="TreeGrafter"/>
</dbReference>
<dbReference type="Pfam" id="PF00704">
    <property type="entry name" value="Glyco_hydro_18"/>
    <property type="match status" value="1"/>
</dbReference>
<dbReference type="InterPro" id="IPR017853">
    <property type="entry name" value="GH"/>
</dbReference>
<evidence type="ECO:0000313" key="3">
    <source>
        <dbReference type="Proteomes" id="UP001432027"/>
    </source>
</evidence>
<accession>A0AAV5UJC9</accession>
<dbReference type="SUPFAM" id="SSF51445">
    <property type="entry name" value="(Trans)glycosidases"/>
    <property type="match status" value="1"/>
</dbReference>
<dbReference type="GO" id="GO:0008061">
    <property type="term" value="F:chitin binding"/>
    <property type="evidence" value="ECO:0007669"/>
    <property type="project" value="TreeGrafter"/>
</dbReference>
<sequence>MIGYNALEMDEYLDYFNVMSYDFYRGDDSEIQHQASYSETVHALQLWVLHGAPKNKILMGIPAYGVGWIANRCAPGAPVSGPAPAQKLSGEEANAAYFDVSSQCGK</sequence>
<evidence type="ECO:0000313" key="2">
    <source>
        <dbReference type="EMBL" id="GMT06448.1"/>
    </source>
</evidence>
<dbReference type="InterPro" id="IPR050314">
    <property type="entry name" value="Glycosyl_Hydrlase_18"/>
</dbReference>
<dbReference type="PROSITE" id="PS51910">
    <property type="entry name" value="GH18_2"/>
    <property type="match status" value="1"/>
</dbReference>